<accession>A0A918SAZ0</accession>
<dbReference type="Proteomes" id="UP000646579">
    <property type="component" value="Unassembled WGS sequence"/>
</dbReference>
<comment type="similarity">
    <text evidence="1 4">Belongs to the prolyl-tRNA editing family. YbaK/EbsC subfamily.</text>
</comment>
<feature type="domain" description="YbaK/aminoacyl-tRNA synthetase-associated" evidence="5">
    <location>
        <begin position="37"/>
        <end position="145"/>
    </location>
</feature>
<keyword evidence="2 4" id="KW-0648">Protein biosynthesis</keyword>
<dbReference type="PANTHER" id="PTHR30411:SF0">
    <property type="entry name" value="CYS-TRNA(PRO)_CYS-TRNA(CYS) DEACYLASE YBAK"/>
    <property type="match status" value="1"/>
</dbReference>
<dbReference type="PANTHER" id="PTHR30411">
    <property type="entry name" value="CYTOPLASMIC PROTEIN"/>
    <property type="match status" value="1"/>
</dbReference>
<dbReference type="SUPFAM" id="SSF55826">
    <property type="entry name" value="YbaK/ProRS associated domain"/>
    <property type="match status" value="1"/>
</dbReference>
<evidence type="ECO:0000256" key="3">
    <source>
        <dbReference type="ARBA" id="ARBA00023239"/>
    </source>
</evidence>
<reference evidence="6" key="2">
    <citation type="submission" date="2020-09" db="EMBL/GenBank/DDBJ databases">
        <authorList>
            <person name="Sun Q."/>
            <person name="Kim S."/>
        </authorList>
    </citation>
    <scope>NUCLEOTIDE SEQUENCE</scope>
    <source>
        <strain evidence="6">KCTC 32437</strain>
    </source>
</reference>
<dbReference type="GO" id="GO:0002161">
    <property type="term" value="F:aminoacyl-tRNA deacylase activity"/>
    <property type="evidence" value="ECO:0007669"/>
    <property type="project" value="InterPro"/>
</dbReference>
<evidence type="ECO:0000256" key="1">
    <source>
        <dbReference type="ARBA" id="ARBA00009798"/>
    </source>
</evidence>
<dbReference type="RefSeq" id="WP_189426238.1">
    <property type="nucleotide sequence ID" value="NZ_BMZE01000003.1"/>
</dbReference>
<reference evidence="6" key="1">
    <citation type="journal article" date="2014" name="Int. J. Syst. Evol. Microbiol.">
        <title>Complete genome sequence of Corynebacterium casei LMG S-19264T (=DSM 44701T), isolated from a smear-ripened cheese.</title>
        <authorList>
            <consortium name="US DOE Joint Genome Institute (JGI-PGF)"/>
            <person name="Walter F."/>
            <person name="Albersmeier A."/>
            <person name="Kalinowski J."/>
            <person name="Ruckert C."/>
        </authorList>
    </citation>
    <scope>NUCLEOTIDE SEQUENCE</scope>
    <source>
        <strain evidence="6">KCTC 32437</strain>
    </source>
</reference>
<dbReference type="NCBIfam" id="TIGR00011">
    <property type="entry name" value="YbaK_EbsC"/>
    <property type="match status" value="1"/>
</dbReference>
<dbReference type="GO" id="GO:0016829">
    <property type="term" value="F:lyase activity"/>
    <property type="evidence" value="ECO:0007669"/>
    <property type="project" value="UniProtKB-KW"/>
</dbReference>
<dbReference type="EMBL" id="BMZE01000003">
    <property type="protein sequence ID" value="GHA29726.1"/>
    <property type="molecule type" value="Genomic_DNA"/>
</dbReference>
<dbReference type="CDD" id="cd00002">
    <property type="entry name" value="YbaK_deacylase"/>
    <property type="match status" value="1"/>
</dbReference>
<proteinExistence type="inferred from homology"/>
<dbReference type="GO" id="GO:0006412">
    <property type="term" value="P:translation"/>
    <property type="evidence" value="ECO:0007669"/>
    <property type="project" value="UniProtKB-KW"/>
</dbReference>
<dbReference type="Gene3D" id="3.90.960.10">
    <property type="entry name" value="YbaK/aminoacyl-tRNA synthetase-associated domain"/>
    <property type="match status" value="1"/>
</dbReference>
<evidence type="ECO:0000256" key="2">
    <source>
        <dbReference type="ARBA" id="ARBA00022917"/>
    </source>
</evidence>
<organism evidence="6 7">
    <name type="scientific">Devosia pacifica</name>
    <dbReference type="NCBI Taxonomy" id="1335967"/>
    <lineage>
        <taxon>Bacteria</taxon>
        <taxon>Pseudomonadati</taxon>
        <taxon>Pseudomonadota</taxon>
        <taxon>Alphaproteobacteria</taxon>
        <taxon>Hyphomicrobiales</taxon>
        <taxon>Devosiaceae</taxon>
        <taxon>Devosia</taxon>
    </lineage>
</organism>
<dbReference type="AlphaFoldDB" id="A0A918SAZ0"/>
<dbReference type="InterPro" id="IPR004369">
    <property type="entry name" value="Prolyl-tRNA_editing_YbaK/EbsC"/>
</dbReference>
<evidence type="ECO:0000259" key="5">
    <source>
        <dbReference type="Pfam" id="PF04073"/>
    </source>
</evidence>
<evidence type="ECO:0000313" key="7">
    <source>
        <dbReference type="Proteomes" id="UP000646579"/>
    </source>
</evidence>
<comment type="caution">
    <text evidence="6">The sequence shown here is derived from an EMBL/GenBank/DDBJ whole genome shotgun (WGS) entry which is preliminary data.</text>
</comment>
<dbReference type="InterPro" id="IPR036754">
    <property type="entry name" value="YbaK/aa-tRNA-synt-asso_dom_sf"/>
</dbReference>
<name>A0A918SAZ0_9HYPH</name>
<protein>
    <recommendedName>
        <fullName evidence="4">Cys-tRNA(Pro)/Cys-tRNA(Cys) deacylase</fullName>
        <ecNumber evidence="4">4.2.-.-</ecNumber>
    </recommendedName>
</protein>
<sequence length="160" mass="16920">MSKPKTTPATVALDAHGADYVLVTYEYDPNAERVGLQAAEAMGVDPGIVFKTLMAKLDGAPVCAIVPSDAEVNMKKLAAALGGKGAEMMKPAEAERLTGFKVGGISPFGQKRSVPTVLEESAELYDEIYINGGQRGVQVRMTPQTVINVLKPVVADISRT</sequence>
<evidence type="ECO:0000256" key="4">
    <source>
        <dbReference type="PIRNR" id="PIRNR006181"/>
    </source>
</evidence>
<keyword evidence="7" id="KW-1185">Reference proteome</keyword>
<evidence type="ECO:0000313" key="6">
    <source>
        <dbReference type="EMBL" id="GHA29726.1"/>
    </source>
</evidence>
<dbReference type="InterPro" id="IPR007214">
    <property type="entry name" value="YbaK/aa-tRNA-synth-assoc-dom"/>
</dbReference>
<dbReference type="PIRSF" id="PIRSF006181">
    <property type="entry name" value="EbsC_YbaK"/>
    <property type="match status" value="1"/>
</dbReference>
<keyword evidence="3 4" id="KW-0456">Lyase</keyword>
<gene>
    <name evidence="6" type="ORF">GCM10007989_26700</name>
</gene>
<dbReference type="Pfam" id="PF04073">
    <property type="entry name" value="tRNA_edit"/>
    <property type="match status" value="1"/>
</dbReference>
<dbReference type="EC" id="4.2.-.-" evidence="4"/>